<dbReference type="EMBL" id="MU859267">
    <property type="protein sequence ID" value="KAK3948376.1"/>
    <property type="molecule type" value="Genomic_DNA"/>
</dbReference>
<sequence length="64" mass="7303">MSLSNPEAVYLNDVRQMAPESPVVRAHEEKQARINALQEEIIDLRVVMRYGYKRVSEIAKGMGD</sequence>
<organism evidence="1 2">
    <name type="scientific">Pseudoneurospora amorphoporcata</name>
    <dbReference type="NCBI Taxonomy" id="241081"/>
    <lineage>
        <taxon>Eukaryota</taxon>
        <taxon>Fungi</taxon>
        <taxon>Dikarya</taxon>
        <taxon>Ascomycota</taxon>
        <taxon>Pezizomycotina</taxon>
        <taxon>Sordariomycetes</taxon>
        <taxon>Sordariomycetidae</taxon>
        <taxon>Sordariales</taxon>
        <taxon>Sordariaceae</taxon>
        <taxon>Pseudoneurospora</taxon>
    </lineage>
</organism>
<accession>A0AAN6NM41</accession>
<reference evidence="1" key="2">
    <citation type="submission" date="2023-06" db="EMBL/GenBank/DDBJ databases">
        <authorList>
            <consortium name="Lawrence Berkeley National Laboratory"/>
            <person name="Mondo S.J."/>
            <person name="Hensen N."/>
            <person name="Bonometti L."/>
            <person name="Westerberg I."/>
            <person name="Brannstrom I.O."/>
            <person name="Guillou S."/>
            <person name="Cros-Aarteil S."/>
            <person name="Calhoun S."/>
            <person name="Haridas S."/>
            <person name="Kuo A."/>
            <person name="Pangilinan J."/>
            <person name="Riley R."/>
            <person name="Labutti K."/>
            <person name="Andreopoulos B."/>
            <person name="Lipzen A."/>
            <person name="Chen C."/>
            <person name="Yanf M."/>
            <person name="Daum C."/>
            <person name="Ng V."/>
            <person name="Clum A."/>
            <person name="Steindorff A."/>
            <person name="Ohm R."/>
            <person name="Martin F."/>
            <person name="Silar P."/>
            <person name="Natvig D."/>
            <person name="Lalanne C."/>
            <person name="Gautier V."/>
            <person name="Ament-Velasquez S.L."/>
            <person name="Kruys A."/>
            <person name="Hutchinson M.I."/>
            <person name="Powell A.J."/>
            <person name="Barry K."/>
            <person name="Miller A.N."/>
            <person name="Grigoriev I.V."/>
            <person name="Debuchy R."/>
            <person name="Gladieux P."/>
            <person name="Thoren M.H."/>
            <person name="Johannesson H."/>
        </authorList>
    </citation>
    <scope>NUCLEOTIDE SEQUENCE</scope>
    <source>
        <strain evidence="1">CBS 626.80</strain>
    </source>
</reference>
<evidence type="ECO:0000313" key="1">
    <source>
        <dbReference type="EMBL" id="KAK3948376.1"/>
    </source>
</evidence>
<gene>
    <name evidence="1" type="ORF">QBC32DRAFT_317886</name>
</gene>
<keyword evidence="2" id="KW-1185">Reference proteome</keyword>
<comment type="caution">
    <text evidence="1">The sequence shown here is derived from an EMBL/GenBank/DDBJ whole genome shotgun (WGS) entry which is preliminary data.</text>
</comment>
<dbReference type="Proteomes" id="UP001303222">
    <property type="component" value="Unassembled WGS sequence"/>
</dbReference>
<proteinExistence type="predicted"/>
<evidence type="ECO:0000313" key="2">
    <source>
        <dbReference type="Proteomes" id="UP001303222"/>
    </source>
</evidence>
<reference evidence="1" key="1">
    <citation type="journal article" date="2023" name="Mol. Phylogenet. Evol.">
        <title>Genome-scale phylogeny and comparative genomics of the fungal order Sordariales.</title>
        <authorList>
            <person name="Hensen N."/>
            <person name="Bonometti L."/>
            <person name="Westerberg I."/>
            <person name="Brannstrom I.O."/>
            <person name="Guillou S."/>
            <person name="Cros-Aarteil S."/>
            <person name="Calhoun S."/>
            <person name="Haridas S."/>
            <person name="Kuo A."/>
            <person name="Mondo S."/>
            <person name="Pangilinan J."/>
            <person name="Riley R."/>
            <person name="LaButti K."/>
            <person name="Andreopoulos B."/>
            <person name="Lipzen A."/>
            <person name="Chen C."/>
            <person name="Yan M."/>
            <person name="Daum C."/>
            <person name="Ng V."/>
            <person name="Clum A."/>
            <person name="Steindorff A."/>
            <person name="Ohm R.A."/>
            <person name="Martin F."/>
            <person name="Silar P."/>
            <person name="Natvig D.O."/>
            <person name="Lalanne C."/>
            <person name="Gautier V."/>
            <person name="Ament-Velasquez S.L."/>
            <person name="Kruys A."/>
            <person name="Hutchinson M.I."/>
            <person name="Powell A.J."/>
            <person name="Barry K."/>
            <person name="Miller A.N."/>
            <person name="Grigoriev I.V."/>
            <person name="Debuchy R."/>
            <person name="Gladieux P."/>
            <person name="Hiltunen Thoren M."/>
            <person name="Johannesson H."/>
        </authorList>
    </citation>
    <scope>NUCLEOTIDE SEQUENCE</scope>
    <source>
        <strain evidence="1">CBS 626.80</strain>
    </source>
</reference>
<name>A0AAN6NM41_9PEZI</name>
<dbReference type="AlphaFoldDB" id="A0AAN6NM41"/>
<protein>
    <submittedName>
        <fullName evidence="1">Uncharacterized protein</fullName>
    </submittedName>
</protein>